<proteinExistence type="predicted"/>
<sequence>MKIGSVTKPNILFFTPFFKQHRGNSTTALRLVEGLKMWDATVKVFAYEEEEWNEEIEAFFNEADLVHVLHLKRFALWLKTVPHLKLDMPYILTSGGTDINEDLKSPEATCLIESVVNRSCGITVFSQDGRQKLLQAYPELNDRVYVIPQSVWLPKNEAEIVPVLPGKPALLLPAGLRPVKDVFFLWDELKELHDRYPELTFTIIGAALDPTVSEEVETRSRKHSWFHYLKEVPLAQMAAIYQQADIVLNTSLSEGQSTALLEAMQVGKIVMARRNPGNESIIQPGHTGILFDSPEEFRLKLEKLLENRNIQINLVKHAQTYMNSHHSLEGEMNKFLKVYTHCLS</sequence>
<dbReference type="Pfam" id="PF13692">
    <property type="entry name" value="Glyco_trans_1_4"/>
    <property type="match status" value="1"/>
</dbReference>
<gene>
    <name evidence="1" type="ORF">J7W16_17365</name>
</gene>
<keyword evidence="2" id="KW-1185">Reference proteome</keyword>
<dbReference type="CDD" id="cd03801">
    <property type="entry name" value="GT4_PimA-like"/>
    <property type="match status" value="1"/>
</dbReference>
<dbReference type="AlphaFoldDB" id="A0A940WUC1"/>
<dbReference type="Proteomes" id="UP000678228">
    <property type="component" value="Unassembled WGS sequence"/>
</dbReference>
<evidence type="ECO:0000313" key="2">
    <source>
        <dbReference type="Proteomes" id="UP000678228"/>
    </source>
</evidence>
<dbReference type="SUPFAM" id="SSF53756">
    <property type="entry name" value="UDP-Glycosyltransferase/glycogen phosphorylase"/>
    <property type="match status" value="1"/>
</dbReference>
<dbReference type="PANTHER" id="PTHR46660">
    <property type="match status" value="1"/>
</dbReference>
<evidence type="ECO:0000313" key="1">
    <source>
        <dbReference type="EMBL" id="MBP3952894.1"/>
    </source>
</evidence>
<dbReference type="Gene3D" id="3.40.50.2000">
    <property type="entry name" value="Glycogen Phosphorylase B"/>
    <property type="match status" value="2"/>
</dbReference>
<dbReference type="RefSeq" id="WP_210598744.1">
    <property type="nucleotide sequence ID" value="NZ_JAGKSQ010000008.1"/>
</dbReference>
<accession>A0A940WUC1</accession>
<name>A0A940WUC1_9BACI</name>
<dbReference type="EMBL" id="JAGKSQ010000008">
    <property type="protein sequence ID" value="MBP3952894.1"/>
    <property type="molecule type" value="Genomic_DNA"/>
</dbReference>
<protein>
    <submittedName>
        <fullName evidence="1">Glycosyltransferase family 4 protein</fullName>
    </submittedName>
</protein>
<dbReference type="PANTHER" id="PTHR46660:SF2">
    <property type="entry name" value="GLYCOSYLTRANSFERASE 1 DOMAIN-CONTAINING PROTEIN 1"/>
    <property type="match status" value="1"/>
</dbReference>
<organism evidence="1 2">
    <name type="scientific">Halalkalibacter suaedae</name>
    <dbReference type="NCBI Taxonomy" id="2822140"/>
    <lineage>
        <taxon>Bacteria</taxon>
        <taxon>Bacillati</taxon>
        <taxon>Bacillota</taxon>
        <taxon>Bacilli</taxon>
        <taxon>Bacillales</taxon>
        <taxon>Bacillaceae</taxon>
        <taxon>Halalkalibacter</taxon>
    </lineage>
</organism>
<dbReference type="InterPro" id="IPR052622">
    <property type="entry name" value="Glycosyltransferase_G1"/>
</dbReference>
<reference evidence="1" key="1">
    <citation type="submission" date="2021-03" db="EMBL/GenBank/DDBJ databases">
        <title>Bacillus suaedae sp. nov., isolated from Suaeda aralocaspica.</title>
        <authorList>
            <person name="Lei R.F.R."/>
        </authorList>
    </citation>
    <scope>NUCLEOTIDE SEQUENCE</scope>
    <source>
        <strain evidence="1">YZJH907-2</strain>
    </source>
</reference>
<comment type="caution">
    <text evidence="1">The sequence shown here is derived from an EMBL/GenBank/DDBJ whole genome shotgun (WGS) entry which is preliminary data.</text>
</comment>